<name>A0AAD6QJV8_9ROSI</name>
<dbReference type="AlphaFoldDB" id="A0AAD6QJV8"/>
<protein>
    <submittedName>
        <fullName evidence="2">Uncharacterized protein</fullName>
    </submittedName>
</protein>
<dbReference type="EMBL" id="JAQIZT010000007">
    <property type="protein sequence ID" value="KAJ6991733.1"/>
    <property type="molecule type" value="Genomic_DNA"/>
</dbReference>
<comment type="caution">
    <text evidence="2">The sequence shown here is derived from an EMBL/GenBank/DDBJ whole genome shotgun (WGS) entry which is preliminary data.</text>
</comment>
<evidence type="ECO:0000256" key="1">
    <source>
        <dbReference type="SAM" id="MobiDB-lite"/>
    </source>
</evidence>
<keyword evidence="3" id="KW-1185">Reference proteome</keyword>
<dbReference type="Proteomes" id="UP001164929">
    <property type="component" value="Chromosome 7"/>
</dbReference>
<feature type="region of interest" description="Disordered" evidence="1">
    <location>
        <begin position="1"/>
        <end position="73"/>
    </location>
</feature>
<feature type="compositionally biased region" description="Polar residues" evidence="1">
    <location>
        <begin position="16"/>
        <end position="37"/>
    </location>
</feature>
<reference evidence="2" key="1">
    <citation type="journal article" date="2023" name="Mol. Ecol. Resour.">
        <title>Chromosome-level genome assembly of a triploid poplar Populus alba 'Berolinensis'.</title>
        <authorList>
            <person name="Chen S."/>
            <person name="Yu Y."/>
            <person name="Wang X."/>
            <person name="Wang S."/>
            <person name="Zhang T."/>
            <person name="Zhou Y."/>
            <person name="He R."/>
            <person name="Meng N."/>
            <person name="Wang Y."/>
            <person name="Liu W."/>
            <person name="Liu Z."/>
            <person name="Liu J."/>
            <person name="Guo Q."/>
            <person name="Huang H."/>
            <person name="Sederoff R.R."/>
            <person name="Wang G."/>
            <person name="Qu G."/>
            <person name="Chen S."/>
        </authorList>
    </citation>
    <scope>NUCLEOTIDE SEQUENCE</scope>
    <source>
        <strain evidence="2">SC-2020</strain>
    </source>
</reference>
<organism evidence="2 3">
    <name type="scientific">Populus alba x Populus x berolinensis</name>
    <dbReference type="NCBI Taxonomy" id="444605"/>
    <lineage>
        <taxon>Eukaryota</taxon>
        <taxon>Viridiplantae</taxon>
        <taxon>Streptophyta</taxon>
        <taxon>Embryophyta</taxon>
        <taxon>Tracheophyta</taxon>
        <taxon>Spermatophyta</taxon>
        <taxon>Magnoliopsida</taxon>
        <taxon>eudicotyledons</taxon>
        <taxon>Gunneridae</taxon>
        <taxon>Pentapetalae</taxon>
        <taxon>rosids</taxon>
        <taxon>fabids</taxon>
        <taxon>Malpighiales</taxon>
        <taxon>Salicaceae</taxon>
        <taxon>Saliceae</taxon>
        <taxon>Populus</taxon>
    </lineage>
</organism>
<sequence>MAASKKLDSRSPIPSRPTNPNSRNSETSNPMIRSFSGSPFVKPSIISNQRGGGGFHPNTPVNYSFRLSSKKHH</sequence>
<gene>
    <name evidence="2" type="ORF">NC653_019789</name>
</gene>
<accession>A0AAD6QJV8</accession>
<proteinExistence type="predicted"/>
<evidence type="ECO:0000313" key="2">
    <source>
        <dbReference type="EMBL" id="KAJ6991733.1"/>
    </source>
</evidence>
<evidence type="ECO:0000313" key="3">
    <source>
        <dbReference type="Proteomes" id="UP001164929"/>
    </source>
</evidence>